<dbReference type="Pfam" id="PF13083">
    <property type="entry name" value="KH_KhpA-B"/>
    <property type="match status" value="1"/>
</dbReference>
<keyword evidence="3" id="KW-0133">Cell shape</keyword>
<comment type="similarity">
    <text evidence="3">Belongs to the KhpA RNA-binding protein family.</text>
</comment>
<reference evidence="5" key="1">
    <citation type="submission" date="2017-02" db="EMBL/GenBank/DDBJ databases">
        <title>Delving into the versatile metabolic prowess of the omnipresent phylum Bacteroidetes.</title>
        <authorList>
            <person name="Nobu M.K."/>
            <person name="Mei R."/>
            <person name="Narihiro T."/>
            <person name="Kuroda K."/>
            <person name="Liu W.-T."/>
        </authorList>
    </citation>
    <scope>NUCLEOTIDE SEQUENCE</scope>
    <source>
        <strain evidence="5">ADurb.Bin280</strain>
    </source>
</reference>
<keyword evidence="2 3" id="KW-0694">RNA-binding</keyword>
<dbReference type="PANTHER" id="PTHR34654:SF1">
    <property type="entry name" value="RNA-BINDING PROTEIN KHPA"/>
    <property type="match status" value="1"/>
</dbReference>
<dbReference type="GO" id="GO:0008360">
    <property type="term" value="P:regulation of cell shape"/>
    <property type="evidence" value="ECO:0007669"/>
    <property type="project" value="UniProtKB-KW"/>
</dbReference>
<dbReference type="Proteomes" id="UP000485367">
    <property type="component" value="Unassembled WGS sequence"/>
</dbReference>
<dbReference type="EMBL" id="MWBO01000006">
    <property type="protein sequence ID" value="OQA53282.1"/>
    <property type="molecule type" value="Genomic_DNA"/>
</dbReference>
<evidence type="ECO:0000313" key="5">
    <source>
        <dbReference type="EMBL" id="OQA53282.1"/>
    </source>
</evidence>
<dbReference type="SUPFAM" id="SSF54814">
    <property type="entry name" value="Prokaryotic type KH domain (KH-domain type II)"/>
    <property type="match status" value="1"/>
</dbReference>
<keyword evidence="3" id="KW-0961">Cell wall biogenesis/degradation</keyword>
<dbReference type="InterPro" id="IPR015946">
    <property type="entry name" value="KH_dom-like_a/b"/>
</dbReference>
<name>A0A1V5SH12_9BACT</name>
<dbReference type="InterPro" id="IPR020627">
    <property type="entry name" value="KhpA"/>
</dbReference>
<dbReference type="GO" id="GO:0071555">
    <property type="term" value="P:cell wall organization"/>
    <property type="evidence" value="ECO:0007669"/>
    <property type="project" value="UniProtKB-KW"/>
</dbReference>
<dbReference type="AlphaFoldDB" id="A0A1V5SH12"/>
<accession>A0A1V5SH12</accession>
<keyword evidence="1 3" id="KW-0963">Cytoplasm</keyword>
<evidence type="ECO:0000256" key="2">
    <source>
        <dbReference type="ARBA" id="ARBA00022884"/>
    </source>
</evidence>
<dbReference type="GO" id="GO:0005737">
    <property type="term" value="C:cytoplasm"/>
    <property type="evidence" value="ECO:0007669"/>
    <property type="project" value="UniProtKB-SubCell"/>
</dbReference>
<evidence type="ECO:0000256" key="3">
    <source>
        <dbReference type="HAMAP-Rule" id="MF_00088"/>
    </source>
</evidence>
<comment type="function">
    <text evidence="3">A probable RNA chaperone. Forms a complex with KhpB which binds to cellular RNA and controls its expression. Plays a role in peptidoglycan (PG) homeostasis and cell length regulation.</text>
</comment>
<dbReference type="InterPro" id="IPR009019">
    <property type="entry name" value="KH_sf_prok-type"/>
</dbReference>
<comment type="subcellular location">
    <subcellularLocation>
        <location evidence="3">Cytoplasm</location>
    </subcellularLocation>
</comment>
<dbReference type="Gene3D" id="3.30.300.20">
    <property type="match status" value="1"/>
</dbReference>
<dbReference type="CDD" id="cd22533">
    <property type="entry name" value="KH-II_YlqC-like"/>
    <property type="match status" value="1"/>
</dbReference>
<evidence type="ECO:0000256" key="1">
    <source>
        <dbReference type="ARBA" id="ARBA00022490"/>
    </source>
</evidence>
<dbReference type="HAMAP" id="MF_00088">
    <property type="entry name" value="KhpA"/>
    <property type="match status" value="1"/>
</dbReference>
<proteinExistence type="inferred from homology"/>
<evidence type="ECO:0000256" key="4">
    <source>
        <dbReference type="SAM" id="MobiDB-lite"/>
    </source>
</evidence>
<feature type="region of interest" description="Disordered" evidence="4">
    <location>
        <begin position="77"/>
        <end position="98"/>
    </location>
</feature>
<comment type="caution">
    <text evidence="5">The sequence shown here is derived from an EMBL/GenBank/DDBJ whole genome shotgun (WGS) entry which is preliminary data.</text>
</comment>
<dbReference type="GO" id="GO:0003723">
    <property type="term" value="F:RNA binding"/>
    <property type="evidence" value="ECO:0007669"/>
    <property type="project" value="UniProtKB-UniRule"/>
</dbReference>
<gene>
    <name evidence="3" type="primary">khpA</name>
    <name evidence="5" type="ORF">BWY43_00053</name>
</gene>
<keyword evidence="3" id="KW-0143">Chaperone</keyword>
<sequence length="98" mass="10861">MIVKAIVDNPDKVKTERKVDEMGVLIELTVDGEDMGKIIGKEGKTAKSIRTLLRVLGARERARVNLKIVEPEGGRTVRYDNDDEGEVKPLEEKSTGVI</sequence>
<protein>
    <recommendedName>
        <fullName evidence="3">RNA-binding protein KhpA</fullName>
    </recommendedName>
    <alternativeName>
        <fullName evidence="3">KH-domain protein A</fullName>
    </alternativeName>
</protein>
<dbReference type="PANTHER" id="PTHR34654">
    <property type="entry name" value="UPF0109 PROTEIN SCO5592"/>
    <property type="match status" value="1"/>
</dbReference>
<comment type="subunit">
    <text evidence="3">Forms a complex with KhpB.</text>
</comment>
<dbReference type="GO" id="GO:0009252">
    <property type="term" value="P:peptidoglycan biosynthetic process"/>
    <property type="evidence" value="ECO:0007669"/>
    <property type="project" value="UniProtKB-UniRule"/>
</dbReference>
<organism evidence="5">
    <name type="scientific">candidate division WS2 bacterium ADurb.Bin280</name>
    <dbReference type="NCBI Taxonomy" id="1852829"/>
    <lineage>
        <taxon>Bacteria</taxon>
        <taxon>candidate division WS2</taxon>
    </lineage>
</organism>